<dbReference type="Proteomes" id="UP000053097">
    <property type="component" value="Unassembled WGS sequence"/>
</dbReference>
<gene>
    <name evidence="1" type="ORF">X777_16936</name>
</gene>
<proteinExistence type="predicted"/>
<reference evidence="1 2" key="1">
    <citation type="journal article" date="2014" name="Curr. Biol.">
        <title>The genome of the clonal raider ant Cerapachys biroi.</title>
        <authorList>
            <person name="Oxley P.R."/>
            <person name="Ji L."/>
            <person name="Fetter-Pruneda I."/>
            <person name="McKenzie S.K."/>
            <person name="Li C."/>
            <person name="Hu H."/>
            <person name="Zhang G."/>
            <person name="Kronauer D.J."/>
        </authorList>
    </citation>
    <scope>NUCLEOTIDE SEQUENCE [LARGE SCALE GENOMIC DNA]</scope>
</reference>
<evidence type="ECO:0000313" key="1">
    <source>
        <dbReference type="EMBL" id="EZA58977.1"/>
    </source>
</evidence>
<keyword evidence="2" id="KW-1185">Reference proteome</keyword>
<dbReference type="AlphaFoldDB" id="A0A026WSG8"/>
<evidence type="ECO:0000313" key="2">
    <source>
        <dbReference type="Proteomes" id="UP000053097"/>
    </source>
</evidence>
<organism evidence="1 2">
    <name type="scientific">Ooceraea biroi</name>
    <name type="common">Clonal raider ant</name>
    <name type="synonym">Cerapachys biroi</name>
    <dbReference type="NCBI Taxonomy" id="2015173"/>
    <lineage>
        <taxon>Eukaryota</taxon>
        <taxon>Metazoa</taxon>
        <taxon>Ecdysozoa</taxon>
        <taxon>Arthropoda</taxon>
        <taxon>Hexapoda</taxon>
        <taxon>Insecta</taxon>
        <taxon>Pterygota</taxon>
        <taxon>Neoptera</taxon>
        <taxon>Endopterygota</taxon>
        <taxon>Hymenoptera</taxon>
        <taxon>Apocrita</taxon>
        <taxon>Aculeata</taxon>
        <taxon>Formicoidea</taxon>
        <taxon>Formicidae</taxon>
        <taxon>Dorylinae</taxon>
        <taxon>Ooceraea</taxon>
    </lineage>
</organism>
<name>A0A026WSG8_OOCBI</name>
<accession>A0A026WSG8</accession>
<sequence length="53" mass="5681">MDVLRPLSTGVSSSGGPNQHPFVPIEYRVSIRIAARRMHVGDAIFFGGGSSPR</sequence>
<dbReference type="EMBL" id="KK107111">
    <property type="protein sequence ID" value="EZA58977.1"/>
    <property type="molecule type" value="Genomic_DNA"/>
</dbReference>
<protein>
    <submittedName>
        <fullName evidence="1">Uncharacterized protein</fullName>
    </submittedName>
</protein>